<dbReference type="GO" id="GO:0046872">
    <property type="term" value="F:metal ion binding"/>
    <property type="evidence" value="ECO:0007669"/>
    <property type="project" value="UniProtKB-KW"/>
</dbReference>
<feature type="compositionally biased region" description="Low complexity" evidence="12">
    <location>
        <begin position="573"/>
        <end position="590"/>
    </location>
</feature>
<keyword evidence="8" id="KW-0862">Zinc</keyword>
<keyword evidence="7" id="KW-0547">Nucleotide-binding</keyword>
<evidence type="ECO:0000256" key="1">
    <source>
        <dbReference type="ARBA" id="ARBA00006360"/>
    </source>
</evidence>
<keyword evidence="10" id="KW-0239">DNA-directed DNA polymerase</keyword>
<keyword evidence="15" id="KW-1185">Reference proteome</keyword>
<dbReference type="Pfam" id="PF13177">
    <property type="entry name" value="DNA_pol3_delta2"/>
    <property type="match status" value="1"/>
</dbReference>
<dbReference type="GO" id="GO:0003887">
    <property type="term" value="F:DNA-directed DNA polymerase activity"/>
    <property type="evidence" value="ECO:0007669"/>
    <property type="project" value="UniProtKB-KW"/>
</dbReference>
<feature type="compositionally biased region" description="Acidic residues" evidence="12">
    <location>
        <begin position="625"/>
        <end position="636"/>
    </location>
</feature>
<keyword evidence="6" id="KW-0479">Metal-binding</keyword>
<dbReference type="InterPro" id="IPR008921">
    <property type="entry name" value="DNA_pol3_clamp-load_cplx_C"/>
</dbReference>
<feature type="compositionally biased region" description="Basic and acidic residues" evidence="12">
    <location>
        <begin position="419"/>
        <end position="429"/>
    </location>
</feature>
<dbReference type="InterPro" id="IPR005790">
    <property type="entry name" value="DNA_polIII_delta"/>
</dbReference>
<dbReference type="InterPro" id="IPR027417">
    <property type="entry name" value="P-loop_NTPase"/>
</dbReference>
<evidence type="ECO:0000313" key="14">
    <source>
        <dbReference type="EMBL" id="MBF8437967.1"/>
    </source>
</evidence>
<evidence type="ECO:0000256" key="10">
    <source>
        <dbReference type="ARBA" id="ARBA00022932"/>
    </source>
</evidence>
<dbReference type="NCBIfam" id="TIGR01128">
    <property type="entry name" value="holA"/>
    <property type="match status" value="1"/>
</dbReference>
<evidence type="ECO:0000256" key="4">
    <source>
        <dbReference type="ARBA" id="ARBA00022695"/>
    </source>
</evidence>
<accession>A0A931FBG7</accession>
<dbReference type="Pfam" id="PF12169">
    <property type="entry name" value="DNA_pol3_gamma3"/>
    <property type="match status" value="1"/>
</dbReference>
<evidence type="ECO:0000256" key="8">
    <source>
        <dbReference type="ARBA" id="ARBA00022833"/>
    </source>
</evidence>
<dbReference type="AlphaFoldDB" id="A0A931FBG7"/>
<dbReference type="InterPro" id="IPR050238">
    <property type="entry name" value="DNA_Rep/Repair_Clamp_Loader"/>
</dbReference>
<evidence type="ECO:0000256" key="12">
    <source>
        <dbReference type="SAM" id="MobiDB-lite"/>
    </source>
</evidence>
<comment type="caution">
    <text evidence="14">The sequence shown here is derived from an EMBL/GenBank/DDBJ whole genome shotgun (WGS) entry which is preliminary data.</text>
</comment>
<feature type="domain" description="AAA+ ATPase" evidence="13">
    <location>
        <begin position="37"/>
        <end position="182"/>
    </location>
</feature>
<dbReference type="Gene3D" id="3.40.50.300">
    <property type="entry name" value="P-loop containing nucleotide triphosphate hydrolases"/>
    <property type="match status" value="1"/>
</dbReference>
<evidence type="ECO:0000256" key="11">
    <source>
        <dbReference type="ARBA" id="ARBA00049244"/>
    </source>
</evidence>
<dbReference type="Gene3D" id="1.20.272.10">
    <property type="match status" value="1"/>
</dbReference>
<dbReference type="CDD" id="cd00009">
    <property type="entry name" value="AAA"/>
    <property type="match status" value="1"/>
</dbReference>
<evidence type="ECO:0000259" key="13">
    <source>
        <dbReference type="SMART" id="SM00382"/>
    </source>
</evidence>
<feature type="compositionally biased region" description="Basic and acidic residues" evidence="12">
    <location>
        <begin position="556"/>
        <end position="566"/>
    </location>
</feature>
<dbReference type="PRINTS" id="PR00300">
    <property type="entry name" value="CLPPROTEASEA"/>
</dbReference>
<keyword evidence="5" id="KW-0235">DNA replication</keyword>
<dbReference type="GO" id="GO:0006261">
    <property type="term" value="P:DNA-templated DNA replication"/>
    <property type="evidence" value="ECO:0007669"/>
    <property type="project" value="TreeGrafter"/>
</dbReference>
<dbReference type="InterPro" id="IPR001270">
    <property type="entry name" value="ClpA/B"/>
</dbReference>
<feature type="region of interest" description="Disordered" evidence="12">
    <location>
        <begin position="403"/>
        <end position="486"/>
    </location>
</feature>
<proteinExistence type="inferred from homology"/>
<feature type="region of interest" description="Disordered" evidence="12">
    <location>
        <begin position="613"/>
        <end position="636"/>
    </location>
</feature>
<keyword evidence="9" id="KW-0067">ATP-binding</keyword>
<feature type="compositionally biased region" description="Basic and acidic residues" evidence="12">
    <location>
        <begin position="474"/>
        <end position="486"/>
    </location>
</feature>
<feature type="region of interest" description="Disordered" evidence="12">
    <location>
        <begin position="556"/>
        <end position="593"/>
    </location>
</feature>
<dbReference type="InterPro" id="IPR012763">
    <property type="entry name" value="DNA_pol_III_sug/sutau_N"/>
</dbReference>
<comment type="similarity">
    <text evidence="1">Belongs to the DnaX/STICHEL family.</text>
</comment>
<gene>
    <name evidence="14" type="primary">dnaX</name>
    <name evidence="14" type="ORF">I0Q91_12825</name>
</gene>
<dbReference type="Pfam" id="PF22608">
    <property type="entry name" value="DNAX_ATPase_lid"/>
    <property type="match status" value="1"/>
</dbReference>
<dbReference type="InterPro" id="IPR048448">
    <property type="entry name" value="DnaX-like_C"/>
</dbReference>
<dbReference type="PANTHER" id="PTHR11669">
    <property type="entry name" value="REPLICATION FACTOR C / DNA POLYMERASE III GAMMA-TAU SUBUNIT"/>
    <property type="match status" value="1"/>
</dbReference>
<organism evidence="14 15">
    <name type="scientific">Halonatronomonas betaini</name>
    <dbReference type="NCBI Taxonomy" id="2778430"/>
    <lineage>
        <taxon>Bacteria</taxon>
        <taxon>Bacillati</taxon>
        <taxon>Bacillota</taxon>
        <taxon>Clostridia</taxon>
        <taxon>Halanaerobiales</taxon>
        <taxon>Halarsenatibacteraceae</taxon>
        <taxon>Halonatronomonas</taxon>
    </lineage>
</organism>
<protein>
    <recommendedName>
        <fullName evidence="2">DNA-directed DNA polymerase</fullName>
        <ecNumber evidence="2">2.7.7.7</ecNumber>
    </recommendedName>
</protein>
<sequence>MAFLSLYRKYRPKNFSDLVGQEQVVQTLKNSIEFERISHAYLFAGPRGTGKTSTAKVYARALNCLEEERIEPCGQCENCKRIDNDQSMDLIEIDAASNRGIEAIRELREKVKFYPGEGRYKIYIIDEVHMLTNQAFNALLKTLEEPPDKVIFILATTEPHKVIPTILSRCQRFDFSLLTQQEIASRLEYICQEENIQYEREALNLIAYSSSGGMRDAISLLDQAISYSGKDISLEQIEEMLGRVKVKTLSRFVNYLAENDTAGAIELSGQLQSAGRTVGRIVSDLIDYCRQLMLIANDSPKLAYRGLDSGRKNLLENDSKLFSADEINYIVSKLTELDGQLRYAERPDILLELTLVRLTDPAADESRAGLARRLTEIEDKLAAIESGQGISFAPEEEVLVEAEKKSVETKSSGGSKSSVEPETKDKSVDKIAQNTQKDSVSEQRFEKSDKIDSIRQAESSDSRGKKVAQSSKNTESRPIPEKTWQKILNDIRNEDIRTHAMVKESQLPIRKGDKLKFIFSKDKQFHYQQAAKQSALIERVVNQLASENLTVQLEIEGEKNINDNREGGSGNFSKGESSSQNSSNRSSQGEFPLLKEAQKVFGGRIIKVSDEMISNFKGGNKNEHEENDETGTTDAG</sequence>
<dbReference type="EMBL" id="JADPIE010000008">
    <property type="protein sequence ID" value="MBF8437967.1"/>
    <property type="molecule type" value="Genomic_DNA"/>
</dbReference>
<keyword evidence="3 14" id="KW-0808">Transferase</keyword>
<dbReference type="SUPFAM" id="SSF52540">
    <property type="entry name" value="P-loop containing nucleoside triphosphate hydrolases"/>
    <property type="match status" value="1"/>
</dbReference>
<dbReference type="GO" id="GO:0003677">
    <property type="term" value="F:DNA binding"/>
    <property type="evidence" value="ECO:0007669"/>
    <property type="project" value="InterPro"/>
</dbReference>
<dbReference type="InterPro" id="IPR045085">
    <property type="entry name" value="HLD_clamp_pol_III_gamma_tau"/>
</dbReference>
<dbReference type="GO" id="GO:0005524">
    <property type="term" value="F:ATP binding"/>
    <property type="evidence" value="ECO:0007669"/>
    <property type="project" value="UniProtKB-KW"/>
</dbReference>
<dbReference type="Pfam" id="PF20964">
    <property type="entry name" value="DnaX_C"/>
    <property type="match status" value="1"/>
</dbReference>
<dbReference type="InterPro" id="IPR022754">
    <property type="entry name" value="DNA_pol_III_gamma-3"/>
</dbReference>
<evidence type="ECO:0000256" key="6">
    <source>
        <dbReference type="ARBA" id="ARBA00022723"/>
    </source>
</evidence>
<dbReference type="Proteomes" id="UP000621436">
    <property type="component" value="Unassembled WGS sequence"/>
</dbReference>
<name>A0A931FBG7_9FIRM</name>
<dbReference type="InterPro" id="IPR003593">
    <property type="entry name" value="AAA+_ATPase"/>
</dbReference>
<dbReference type="PANTHER" id="PTHR11669:SF0">
    <property type="entry name" value="PROTEIN STICHEL-LIKE 2"/>
    <property type="match status" value="1"/>
</dbReference>
<evidence type="ECO:0000256" key="5">
    <source>
        <dbReference type="ARBA" id="ARBA00022705"/>
    </source>
</evidence>
<dbReference type="SMART" id="SM00382">
    <property type="entry name" value="AAA"/>
    <property type="match status" value="1"/>
</dbReference>
<evidence type="ECO:0000313" key="15">
    <source>
        <dbReference type="Proteomes" id="UP000621436"/>
    </source>
</evidence>
<dbReference type="Gene3D" id="1.10.8.60">
    <property type="match status" value="1"/>
</dbReference>
<dbReference type="GO" id="GO:0009360">
    <property type="term" value="C:DNA polymerase III complex"/>
    <property type="evidence" value="ECO:0007669"/>
    <property type="project" value="InterPro"/>
</dbReference>
<feature type="compositionally biased region" description="Polar residues" evidence="12">
    <location>
        <begin position="409"/>
        <end position="418"/>
    </location>
</feature>
<evidence type="ECO:0000256" key="3">
    <source>
        <dbReference type="ARBA" id="ARBA00022679"/>
    </source>
</evidence>
<dbReference type="EC" id="2.7.7.7" evidence="2"/>
<dbReference type="SUPFAM" id="SSF48019">
    <property type="entry name" value="post-AAA+ oligomerization domain-like"/>
    <property type="match status" value="1"/>
</dbReference>
<dbReference type="FunFam" id="1.10.8.60:FF:000013">
    <property type="entry name" value="DNA polymerase III subunit gamma/tau"/>
    <property type="match status" value="1"/>
</dbReference>
<keyword evidence="4 14" id="KW-0548">Nucleotidyltransferase</keyword>
<dbReference type="NCBIfam" id="NF004046">
    <property type="entry name" value="PRK05563.1"/>
    <property type="match status" value="1"/>
</dbReference>
<reference evidence="14" key="1">
    <citation type="submission" date="2020-11" db="EMBL/GenBank/DDBJ databases">
        <title>Halonatronomonas betainensis gen. nov., sp. nov. a novel haloalkaliphilic representative of the family Halanaerobiacae capable of betaine degradation.</title>
        <authorList>
            <person name="Boltyanskaya Y."/>
            <person name="Kevbrin V."/>
            <person name="Detkova E."/>
            <person name="Grouzdev D.S."/>
            <person name="Koziaeva V."/>
            <person name="Zhilina T."/>
        </authorList>
    </citation>
    <scope>NUCLEOTIDE SEQUENCE</scope>
    <source>
        <strain evidence="14">Z-7014</strain>
    </source>
</reference>
<dbReference type="RefSeq" id="WP_270455031.1">
    <property type="nucleotide sequence ID" value="NZ_JADPIE010000008.1"/>
</dbReference>
<feature type="compositionally biased region" description="Basic and acidic residues" evidence="12">
    <location>
        <begin position="439"/>
        <end position="464"/>
    </location>
</feature>
<evidence type="ECO:0000256" key="9">
    <source>
        <dbReference type="ARBA" id="ARBA00022840"/>
    </source>
</evidence>
<dbReference type="CDD" id="cd18137">
    <property type="entry name" value="HLD_clamp_pol_III_gamma_tau"/>
    <property type="match status" value="1"/>
</dbReference>
<dbReference type="NCBIfam" id="TIGR02397">
    <property type="entry name" value="dnaX_nterm"/>
    <property type="match status" value="1"/>
</dbReference>
<evidence type="ECO:0000256" key="2">
    <source>
        <dbReference type="ARBA" id="ARBA00012417"/>
    </source>
</evidence>
<comment type="catalytic activity">
    <reaction evidence="11">
        <text>DNA(n) + a 2'-deoxyribonucleoside 5'-triphosphate = DNA(n+1) + diphosphate</text>
        <dbReference type="Rhea" id="RHEA:22508"/>
        <dbReference type="Rhea" id="RHEA-COMP:17339"/>
        <dbReference type="Rhea" id="RHEA-COMP:17340"/>
        <dbReference type="ChEBI" id="CHEBI:33019"/>
        <dbReference type="ChEBI" id="CHEBI:61560"/>
        <dbReference type="ChEBI" id="CHEBI:173112"/>
        <dbReference type="EC" id="2.7.7.7"/>
    </reaction>
</comment>
<evidence type="ECO:0000256" key="7">
    <source>
        <dbReference type="ARBA" id="ARBA00022741"/>
    </source>
</evidence>
<dbReference type="FunFam" id="3.40.50.300:FF:000014">
    <property type="entry name" value="DNA polymerase III subunit gamma/tau"/>
    <property type="match status" value="1"/>
</dbReference>